<name>A0AAW1T8B1_9CHLO</name>
<evidence type="ECO:0000313" key="3">
    <source>
        <dbReference type="Proteomes" id="UP001485043"/>
    </source>
</evidence>
<protein>
    <submittedName>
        <fullName evidence="2">Uncharacterized protein</fullName>
    </submittedName>
</protein>
<dbReference type="Proteomes" id="UP001485043">
    <property type="component" value="Unassembled WGS sequence"/>
</dbReference>
<sequence length="125" mass="13155">MDQAKSKLKTAESIGRREAASFGDQIHNICTKTKGSCADHPDITSRRAADRKSKANASLSIPASHACSKKDAMVSSASPHSAINGGGKLGAIRNMPCISYSPHGAYVAPATMLKDCWPSKFASVH</sequence>
<feature type="compositionally biased region" description="Basic and acidic residues" evidence="1">
    <location>
        <begin position="37"/>
        <end position="53"/>
    </location>
</feature>
<organism evidence="2 3">
    <name type="scientific">Apatococcus fuscideae</name>
    <dbReference type="NCBI Taxonomy" id="2026836"/>
    <lineage>
        <taxon>Eukaryota</taxon>
        <taxon>Viridiplantae</taxon>
        <taxon>Chlorophyta</taxon>
        <taxon>core chlorophytes</taxon>
        <taxon>Trebouxiophyceae</taxon>
        <taxon>Chlorellales</taxon>
        <taxon>Chlorellaceae</taxon>
        <taxon>Apatococcus</taxon>
    </lineage>
</organism>
<gene>
    <name evidence="2" type="ORF">WJX84_000216</name>
</gene>
<accession>A0AAW1T8B1</accession>
<keyword evidence="3" id="KW-1185">Reference proteome</keyword>
<feature type="region of interest" description="Disordered" evidence="1">
    <location>
        <begin position="32"/>
        <end position="62"/>
    </location>
</feature>
<dbReference type="EMBL" id="JALJOV010000290">
    <property type="protein sequence ID" value="KAK9865029.1"/>
    <property type="molecule type" value="Genomic_DNA"/>
</dbReference>
<reference evidence="2 3" key="1">
    <citation type="journal article" date="2024" name="Nat. Commun.">
        <title>Phylogenomics reveals the evolutionary origins of lichenization in chlorophyte algae.</title>
        <authorList>
            <person name="Puginier C."/>
            <person name="Libourel C."/>
            <person name="Otte J."/>
            <person name="Skaloud P."/>
            <person name="Haon M."/>
            <person name="Grisel S."/>
            <person name="Petersen M."/>
            <person name="Berrin J.G."/>
            <person name="Delaux P.M."/>
            <person name="Dal Grande F."/>
            <person name="Keller J."/>
        </authorList>
    </citation>
    <scope>NUCLEOTIDE SEQUENCE [LARGE SCALE GENOMIC DNA]</scope>
    <source>
        <strain evidence="2 3">SAG 2523</strain>
    </source>
</reference>
<evidence type="ECO:0000313" key="2">
    <source>
        <dbReference type="EMBL" id="KAK9865029.1"/>
    </source>
</evidence>
<proteinExistence type="predicted"/>
<dbReference type="AlphaFoldDB" id="A0AAW1T8B1"/>
<evidence type="ECO:0000256" key="1">
    <source>
        <dbReference type="SAM" id="MobiDB-lite"/>
    </source>
</evidence>
<comment type="caution">
    <text evidence="2">The sequence shown here is derived from an EMBL/GenBank/DDBJ whole genome shotgun (WGS) entry which is preliminary data.</text>
</comment>